<dbReference type="OrthoDB" id="7066992at2"/>
<evidence type="ECO:0000313" key="2">
    <source>
        <dbReference type="Proteomes" id="UP000289411"/>
    </source>
</evidence>
<gene>
    <name evidence="1" type="ORF">D3272_13290</name>
</gene>
<accession>A0A4Q2RFQ1</accession>
<evidence type="ECO:0000313" key="1">
    <source>
        <dbReference type="EMBL" id="RYB04412.1"/>
    </source>
</evidence>
<sequence length="143" mass="17339">MPIRRQHRWLYPIDWRELSASIRFRRARGRCEGCGRPHGRSVLHLGDGRWWDEDERRWRDGRGRWVRRLEPPHSLLQPIRRTLVVLATCHRDHDPTNNVASNLAAFCQRCHIIHDKPEHLRRRRLTYLERRALGDLFTGPYRR</sequence>
<dbReference type="EMBL" id="QYBC01000010">
    <property type="protein sequence ID" value="RYB04412.1"/>
    <property type="molecule type" value="Genomic_DNA"/>
</dbReference>
<name>A0A4Q2RFQ1_9HYPH</name>
<dbReference type="AlphaFoldDB" id="A0A4Q2RFQ1"/>
<organism evidence="1 2">
    <name type="scientific">Lichenibacterium ramalinae</name>
    <dbReference type="NCBI Taxonomy" id="2316527"/>
    <lineage>
        <taxon>Bacteria</taxon>
        <taxon>Pseudomonadati</taxon>
        <taxon>Pseudomonadota</taxon>
        <taxon>Alphaproteobacteria</taxon>
        <taxon>Hyphomicrobiales</taxon>
        <taxon>Lichenihabitantaceae</taxon>
        <taxon>Lichenibacterium</taxon>
    </lineage>
</organism>
<dbReference type="RefSeq" id="WP_129219686.1">
    <property type="nucleotide sequence ID" value="NZ_QYBC01000010.1"/>
</dbReference>
<reference evidence="1 2" key="2">
    <citation type="submission" date="2019-02" db="EMBL/GenBank/DDBJ databases">
        <title>'Lichenibacterium ramalinii' gen. nov. sp. nov., 'Lichenibacterium minor' gen. nov. sp. nov.</title>
        <authorList>
            <person name="Pankratov T."/>
        </authorList>
    </citation>
    <scope>NUCLEOTIDE SEQUENCE [LARGE SCALE GENOMIC DNA]</scope>
    <source>
        <strain evidence="1 2">RmlP001</strain>
    </source>
</reference>
<protein>
    <submittedName>
        <fullName evidence="1">Uncharacterized protein</fullName>
    </submittedName>
</protein>
<dbReference type="Proteomes" id="UP000289411">
    <property type="component" value="Unassembled WGS sequence"/>
</dbReference>
<keyword evidence="2" id="KW-1185">Reference proteome</keyword>
<reference evidence="1 2" key="1">
    <citation type="submission" date="2018-09" db="EMBL/GenBank/DDBJ databases">
        <authorList>
            <person name="Grouzdev D.S."/>
            <person name="Krutkina M.S."/>
        </authorList>
    </citation>
    <scope>NUCLEOTIDE SEQUENCE [LARGE SCALE GENOMIC DNA]</scope>
    <source>
        <strain evidence="1 2">RmlP001</strain>
    </source>
</reference>
<proteinExistence type="predicted"/>
<comment type="caution">
    <text evidence="1">The sequence shown here is derived from an EMBL/GenBank/DDBJ whole genome shotgun (WGS) entry which is preliminary data.</text>
</comment>